<dbReference type="PANTHER" id="PTHR35186:SF4">
    <property type="entry name" value="PRION-INHIBITION AND PROPAGATION HELO DOMAIN-CONTAINING PROTEIN"/>
    <property type="match status" value="1"/>
</dbReference>
<dbReference type="GeneID" id="19899388"/>
<dbReference type="OrthoDB" id="3565018at2759"/>
<dbReference type="Pfam" id="PF24476">
    <property type="entry name" value="DUF7580"/>
    <property type="match status" value="1"/>
</dbReference>
<keyword evidence="2" id="KW-0732">Signal</keyword>
<dbReference type="AlphaFoldDB" id="R7YLQ5"/>
<accession>R7YLQ5</accession>
<evidence type="ECO:0000256" key="1">
    <source>
        <dbReference type="SAM" id="MobiDB-lite"/>
    </source>
</evidence>
<evidence type="ECO:0000313" key="5">
    <source>
        <dbReference type="Proteomes" id="UP000016924"/>
    </source>
</evidence>
<feature type="chain" id="PRO_5004449815" description="DUF7580 domain-containing protein" evidence="2">
    <location>
        <begin position="21"/>
        <end position="578"/>
    </location>
</feature>
<proteinExistence type="predicted"/>
<name>R7YLQ5_CONA1</name>
<dbReference type="Proteomes" id="UP000016924">
    <property type="component" value="Unassembled WGS sequence"/>
</dbReference>
<feature type="domain" description="DUF7580" evidence="3">
    <location>
        <begin position="204"/>
        <end position="571"/>
    </location>
</feature>
<dbReference type="HOGENOM" id="CLU_026305_3_1_1"/>
<evidence type="ECO:0000256" key="2">
    <source>
        <dbReference type="SAM" id="SignalP"/>
    </source>
</evidence>
<evidence type="ECO:0000259" key="3">
    <source>
        <dbReference type="Pfam" id="PF24476"/>
    </source>
</evidence>
<sequence length="578" mass="64239">MSGLEVAGVVLGVLPLLVSALEHYNEGLDPIKAFWGWERELPQFIRKLRNQHVHYEQTLKLLLAPITEDAELADMVANPGQGLWKDAEIAIKLENRLNESYKAYIGTIADIEGIMKKIASKLDLGSGNSMTRDNLETLLSANPQKADNKFEFSKRIKFSISKKRIKGLLEDLNECNKELERFTDKSERLEPYRSAWKASQVAPLQRVQRYAKRLHDVLSLAWTCSCNASHSTTLRLEPRAITARSKNMKIKGRQGDVTCFKVCFSSSSSPWTWQEAEIRVEDQPSDQGSLRTPGCSGKVQFTTLPPTPSPPAESRAGGPSDSLKTDLQEIDDICHAICKANLTTPRAGFLLDPHGKLRGIYPVDDDSHQASAIWQGQTVTLKDLLGGKGAPLSKSDRLTRRERYMLAVTLASSILQLHTTPWLTNRWDKNDIIFLRAVGGPHSVDASNPYIVHKQLHPSLYSSGGLDSFGNQNSALLALGLMLLELYFGGLYEQQHSFSCGPDFANIDTALGMLQVAHQWVKEEKENLSAGFLGAVSYCLRCYADPRSSLQDPVCLQAALENIVLPLHEELCHFMGTI</sequence>
<feature type="region of interest" description="Disordered" evidence="1">
    <location>
        <begin position="280"/>
        <end position="323"/>
    </location>
</feature>
<feature type="signal peptide" evidence="2">
    <location>
        <begin position="1"/>
        <end position="20"/>
    </location>
</feature>
<protein>
    <recommendedName>
        <fullName evidence="3">DUF7580 domain-containing protein</fullName>
    </recommendedName>
</protein>
<evidence type="ECO:0000313" key="4">
    <source>
        <dbReference type="EMBL" id="EON62852.1"/>
    </source>
</evidence>
<dbReference type="STRING" id="1168221.R7YLQ5"/>
<gene>
    <name evidence="4" type="ORF">W97_02077</name>
</gene>
<dbReference type="eggNOG" id="ENOG502SK8M">
    <property type="taxonomic scope" value="Eukaryota"/>
</dbReference>
<dbReference type="InterPro" id="IPR056002">
    <property type="entry name" value="DUF7580"/>
</dbReference>
<keyword evidence="5" id="KW-1185">Reference proteome</keyword>
<dbReference type="EMBL" id="JH767560">
    <property type="protein sequence ID" value="EON62852.1"/>
    <property type="molecule type" value="Genomic_DNA"/>
</dbReference>
<reference evidence="5" key="1">
    <citation type="submission" date="2012-06" db="EMBL/GenBank/DDBJ databases">
        <title>The genome sequence of Coniosporium apollinis CBS 100218.</title>
        <authorList>
            <consortium name="The Broad Institute Genome Sequencing Platform"/>
            <person name="Cuomo C."/>
            <person name="Gorbushina A."/>
            <person name="Noack S."/>
            <person name="Walker B."/>
            <person name="Young S.K."/>
            <person name="Zeng Q."/>
            <person name="Gargeya S."/>
            <person name="Fitzgerald M."/>
            <person name="Haas B."/>
            <person name="Abouelleil A."/>
            <person name="Alvarado L."/>
            <person name="Arachchi H.M."/>
            <person name="Berlin A.M."/>
            <person name="Chapman S.B."/>
            <person name="Goldberg J."/>
            <person name="Griggs A."/>
            <person name="Gujja S."/>
            <person name="Hansen M."/>
            <person name="Howarth C."/>
            <person name="Imamovic A."/>
            <person name="Larimer J."/>
            <person name="McCowan C."/>
            <person name="Montmayeur A."/>
            <person name="Murphy C."/>
            <person name="Neiman D."/>
            <person name="Pearson M."/>
            <person name="Priest M."/>
            <person name="Roberts A."/>
            <person name="Saif S."/>
            <person name="Shea T."/>
            <person name="Sisk P."/>
            <person name="Sykes S."/>
            <person name="Wortman J."/>
            <person name="Nusbaum C."/>
            <person name="Birren B."/>
        </authorList>
    </citation>
    <scope>NUCLEOTIDE SEQUENCE [LARGE SCALE GENOMIC DNA]</scope>
    <source>
        <strain evidence="5">CBS 100218</strain>
    </source>
</reference>
<dbReference type="PANTHER" id="PTHR35186">
    <property type="entry name" value="ANK_REP_REGION DOMAIN-CONTAINING PROTEIN"/>
    <property type="match status" value="1"/>
</dbReference>
<dbReference type="RefSeq" id="XP_007778169.1">
    <property type="nucleotide sequence ID" value="XM_007779979.1"/>
</dbReference>
<dbReference type="OMA" id="LCASIQQ"/>
<organism evidence="4 5">
    <name type="scientific">Coniosporium apollinis (strain CBS 100218)</name>
    <name type="common">Rock-inhabiting black yeast</name>
    <dbReference type="NCBI Taxonomy" id="1168221"/>
    <lineage>
        <taxon>Eukaryota</taxon>
        <taxon>Fungi</taxon>
        <taxon>Dikarya</taxon>
        <taxon>Ascomycota</taxon>
        <taxon>Pezizomycotina</taxon>
        <taxon>Dothideomycetes</taxon>
        <taxon>Dothideomycetes incertae sedis</taxon>
        <taxon>Coniosporium</taxon>
    </lineage>
</organism>